<dbReference type="Proteomes" id="UP000605361">
    <property type="component" value="Unassembled WGS sequence"/>
</dbReference>
<evidence type="ECO:0000313" key="5">
    <source>
        <dbReference type="Proteomes" id="UP000605361"/>
    </source>
</evidence>
<proteinExistence type="predicted"/>
<keyword evidence="5" id="KW-1185">Reference proteome</keyword>
<dbReference type="PANTHER" id="PTHR30349">
    <property type="entry name" value="PHAGE INTEGRASE-RELATED"/>
    <property type="match status" value="1"/>
</dbReference>
<dbReference type="GO" id="GO:0006310">
    <property type="term" value="P:DNA recombination"/>
    <property type="evidence" value="ECO:0007669"/>
    <property type="project" value="UniProtKB-KW"/>
</dbReference>
<keyword evidence="2" id="KW-0175">Coiled coil</keyword>
<dbReference type="GO" id="GO:0003677">
    <property type="term" value="F:DNA binding"/>
    <property type="evidence" value="ECO:0007669"/>
    <property type="project" value="InterPro"/>
</dbReference>
<organism evidence="4 5">
    <name type="scientific">Nonomuraea cypriaca</name>
    <dbReference type="NCBI Taxonomy" id="1187855"/>
    <lineage>
        <taxon>Bacteria</taxon>
        <taxon>Bacillati</taxon>
        <taxon>Actinomycetota</taxon>
        <taxon>Actinomycetes</taxon>
        <taxon>Streptosporangiales</taxon>
        <taxon>Streptosporangiaceae</taxon>
        <taxon>Nonomuraea</taxon>
    </lineage>
</organism>
<accession>A0A931ANJ7</accession>
<dbReference type="Gene3D" id="1.10.443.10">
    <property type="entry name" value="Intergrase catalytic core"/>
    <property type="match status" value="1"/>
</dbReference>
<dbReference type="InterPro" id="IPR011010">
    <property type="entry name" value="DNA_brk_join_enz"/>
</dbReference>
<dbReference type="EMBL" id="JADOGI010000306">
    <property type="protein sequence ID" value="MBF8193664.1"/>
    <property type="molecule type" value="Genomic_DNA"/>
</dbReference>
<dbReference type="InterPro" id="IPR013762">
    <property type="entry name" value="Integrase-like_cat_sf"/>
</dbReference>
<dbReference type="PROSITE" id="PS51898">
    <property type="entry name" value="TYR_RECOMBINASE"/>
    <property type="match status" value="1"/>
</dbReference>
<dbReference type="InterPro" id="IPR050090">
    <property type="entry name" value="Tyrosine_recombinase_XerCD"/>
</dbReference>
<comment type="caution">
    <text evidence="4">The sequence shown here is derived from an EMBL/GenBank/DDBJ whole genome shotgun (WGS) entry which is preliminary data.</text>
</comment>
<dbReference type="AlphaFoldDB" id="A0A931ANJ7"/>
<dbReference type="GO" id="GO:0015074">
    <property type="term" value="P:DNA integration"/>
    <property type="evidence" value="ECO:0007669"/>
    <property type="project" value="InterPro"/>
</dbReference>
<dbReference type="Pfam" id="PF00589">
    <property type="entry name" value="Phage_integrase"/>
    <property type="match status" value="1"/>
</dbReference>
<evidence type="ECO:0000259" key="3">
    <source>
        <dbReference type="PROSITE" id="PS51898"/>
    </source>
</evidence>
<feature type="domain" description="Tyr recombinase" evidence="3">
    <location>
        <begin position="421"/>
        <end position="632"/>
    </location>
</feature>
<dbReference type="SUPFAM" id="SSF56349">
    <property type="entry name" value="DNA breaking-rejoining enzymes"/>
    <property type="match status" value="1"/>
</dbReference>
<evidence type="ECO:0000256" key="1">
    <source>
        <dbReference type="ARBA" id="ARBA00023172"/>
    </source>
</evidence>
<dbReference type="CDD" id="cd00397">
    <property type="entry name" value="DNA_BRE_C"/>
    <property type="match status" value="1"/>
</dbReference>
<sequence>MDAPPFRPDNGSGYRRHGAARVLEWLASHPGDSWQERWLASAAEDLPKETWVDAAMAWRAATGRSSAPSNRDSLQTGLLMLVLADVVRPSLTWMVPRSSSGIVRAMEQCRDPEGYAALRAMIAADPDGITAGQARLALGRITMILACKGGQVRDITVGDYLDLLEAMRETNTGGAGRILAYRLLHTLGHLGPDAPTTGRAFLQAAGQRTAEELVDRYQVRCRPVRDLLVEYLRERQPALDYTTLAKLANDLVRLFWVDLERHHPGIDTLQLTPETATAWRQRVSFRTKTVIDPDGRRSEQVLARADARSVMMAVRAFYLDLAQWALDEPHRWAQWAVPCPIKETDCNRAKEDKLVKARMDQRTRERLPALPKLADAVNQHRQDAAALLQAARDTRLDASFTFAGRTWHRLSTTAYAGSIWIQPADADPTTRLDAVKHDADAFWAWAFVEVLRHTGIRFEELRELSHHSITSYRLPTTGELVPLLQIAPSKTGSERLLLVDPELADVLSAIVTRIRDTTGAVPLVTSYDTHEKIWNPPMSLLFQRTIAGERRPISDGSLREIFQQALAGSGIRGTDGQPLIFTPHDFRRIFVTDAVMNGLPPHIAQIICGHRDINTTMGYKAIYPAEAIEAHRAFIARRRAARPSQEYRTPTDAEWDEFLTHFEKRKLSIGTCARAFATPCIHEHACIRCPMLRPDPAQLTRLQEIHDNLLARIAEAEHQGWLGEIEGLTISLAGAREKLRHLNQQQRAITLGMPTYRDTTARNSTVTR</sequence>
<protein>
    <submittedName>
        <fullName evidence="4">Site-specific integrase</fullName>
    </submittedName>
</protein>
<dbReference type="PANTHER" id="PTHR30349:SF64">
    <property type="entry name" value="PROPHAGE INTEGRASE INTD-RELATED"/>
    <property type="match status" value="1"/>
</dbReference>
<gene>
    <name evidence="4" type="ORF">ITP53_49910</name>
</gene>
<keyword evidence="1" id="KW-0233">DNA recombination</keyword>
<name>A0A931ANJ7_9ACTN</name>
<evidence type="ECO:0000313" key="4">
    <source>
        <dbReference type="EMBL" id="MBF8193664.1"/>
    </source>
</evidence>
<feature type="coiled-coil region" evidence="2">
    <location>
        <begin position="699"/>
        <end position="745"/>
    </location>
</feature>
<dbReference type="InterPro" id="IPR002104">
    <property type="entry name" value="Integrase_catalytic"/>
</dbReference>
<evidence type="ECO:0000256" key="2">
    <source>
        <dbReference type="SAM" id="Coils"/>
    </source>
</evidence>
<reference evidence="4" key="1">
    <citation type="submission" date="2020-11" db="EMBL/GenBank/DDBJ databases">
        <title>Whole-genome analyses of Nonomuraea sp. K274.</title>
        <authorList>
            <person name="Veyisoglu A."/>
        </authorList>
    </citation>
    <scope>NUCLEOTIDE SEQUENCE</scope>
    <source>
        <strain evidence="4">K274</strain>
    </source>
</reference>